<gene>
    <name evidence="2" type="ORF">PGLA2088_LOCUS23023</name>
</gene>
<evidence type="ECO:0000256" key="1">
    <source>
        <dbReference type="SAM" id="MobiDB-lite"/>
    </source>
</evidence>
<accession>A0A813JNK8</accession>
<dbReference type="Gene3D" id="3.50.50.60">
    <property type="entry name" value="FAD/NAD(P)-binding domain"/>
    <property type="match status" value="1"/>
</dbReference>
<feature type="compositionally biased region" description="Low complexity" evidence="1">
    <location>
        <begin position="343"/>
        <end position="385"/>
    </location>
</feature>
<name>A0A813JNK8_POLGL</name>
<protein>
    <submittedName>
        <fullName evidence="2">Uncharacterized protein</fullName>
    </submittedName>
</protein>
<feature type="non-terminal residue" evidence="2">
    <location>
        <position position="641"/>
    </location>
</feature>
<feature type="region of interest" description="Disordered" evidence="1">
    <location>
        <begin position="281"/>
        <end position="315"/>
    </location>
</feature>
<dbReference type="AlphaFoldDB" id="A0A813JNK8"/>
<dbReference type="InterPro" id="IPR036188">
    <property type="entry name" value="FAD/NAD-bd_sf"/>
</dbReference>
<dbReference type="EMBL" id="CAJNNW010026084">
    <property type="protein sequence ID" value="CAE8682586.1"/>
    <property type="molecule type" value="Genomic_DNA"/>
</dbReference>
<dbReference type="Proteomes" id="UP000626109">
    <property type="component" value="Unassembled WGS sequence"/>
</dbReference>
<feature type="region of interest" description="Disordered" evidence="1">
    <location>
        <begin position="1"/>
        <end position="29"/>
    </location>
</feature>
<feature type="compositionally biased region" description="Low complexity" evidence="1">
    <location>
        <begin position="1"/>
        <end position="15"/>
    </location>
</feature>
<organism evidence="2 3">
    <name type="scientific">Polarella glacialis</name>
    <name type="common">Dinoflagellate</name>
    <dbReference type="NCBI Taxonomy" id="89957"/>
    <lineage>
        <taxon>Eukaryota</taxon>
        <taxon>Sar</taxon>
        <taxon>Alveolata</taxon>
        <taxon>Dinophyceae</taxon>
        <taxon>Suessiales</taxon>
        <taxon>Suessiaceae</taxon>
        <taxon>Polarella</taxon>
    </lineage>
</organism>
<sequence>QKIMAAGDGRVAAARDAARTQQSDATDEQERRCLWAEARWECAEQRAEAAAEMAEAAERSASEARRQAATAMRELEEEGDKQEGEAMKRVLAAEQALSNSMQWSAEHDRVGRSLFGVGGDGVWGIVPAGGFSPEAPQALAWSPRAAIERQALPRRACEAVAWQGHGRPLVISQTATPQGPPPRRLPQAAPPGLPSPPRCGVEAPQLIRRPGQRSVRELRADIEEALGSQGSLSRRPVASAVQSFVPPPRVPQQGFFWNSQAGNSSSTNLVASSSASLVITSSSNTSNSYTNIKNSNSSNNHIYISNNNKIQNNDTNSNQRIFTATTTNYSGNHAASAGLSGGSTTSTTATINSNNNNNSTSNNSNNNNNNNNNNNSNYNSNNSSTQLQHIKASIPTPAPFNSTYHNCISNNSSNNYHEQLQQHRPQSATIGNNSTHSHKETVTTLGSNNNRHHKQAVVTLGSHSNPTNKQAVSLGSNSKTEHLAAKTELGNSKQALTTTLGSNTEHKQQQLPLNNIYNINNSNNNHNNNKQPQQLPLKAVGSGCLSPQAMTDGELFAKFISADSVGLTQEVFKALMHRFLAPGRSSAAWEPPFLTVKQQCTQLPWRAGSIWNMLENRSKQPEYAAAPLAKSRIVVCGAGPC</sequence>
<feature type="region of interest" description="Disordered" evidence="1">
    <location>
        <begin position="45"/>
        <end position="82"/>
    </location>
</feature>
<feature type="compositionally biased region" description="Low complexity" evidence="1">
    <location>
        <begin position="281"/>
        <end position="310"/>
    </location>
</feature>
<feature type="region of interest" description="Disordered" evidence="1">
    <location>
        <begin position="171"/>
        <end position="203"/>
    </location>
</feature>
<evidence type="ECO:0000313" key="3">
    <source>
        <dbReference type="Proteomes" id="UP000626109"/>
    </source>
</evidence>
<proteinExistence type="predicted"/>
<feature type="compositionally biased region" description="Pro residues" evidence="1">
    <location>
        <begin position="178"/>
        <end position="197"/>
    </location>
</feature>
<feature type="compositionally biased region" description="Basic and acidic residues" evidence="1">
    <location>
        <begin position="56"/>
        <end position="66"/>
    </location>
</feature>
<evidence type="ECO:0000313" key="2">
    <source>
        <dbReference type="EMBL" id="CAE8682586.1"/>
    </source>
</evidence>
<reference evidence="2" key="1">
    <citation type="submission" date="2021-02" db="EMBL/GenBank/DDBJ databases">
        <authorList>
            <person name="Dougan E. K."/>
            <person name="Rhodes N."/>
            <person name="Thang M."/>
            <person name="Chan C."/>
        </authorList>
    </citation>
    <scope>NUCLEOTIDE SEQUENCE</scope>
</reference>
<comment type="caution">
    <text evidence="2">The sequence shown here is derived from an EMBL/GenBank/DDBJ whole genome shotgun (WGS) entry which is preliminary data.</text>
</comment>
<feature type="non-terminal residue" evidence="2">
    <location>
        <position position="1"/>
    </location>
</feature>
<feature type="region of interest" description="Disordered" evidence="1">
    <location>
        <begin position="336"/>
        <end position="389"/>
    </location>
</feature>